<keyword evidence="2" id="KW-0472">Membrane</keyword>
<feature type="compositionally biased region" description="Polar residues" evidence="1">
    <location>
        <begin position="73"/>
        <end position="84"/>
    </location>
</feature>
<dbReference type="AlphaFoldDB" id="A0A197JJP9"/>
<evidence type="ECO:0000313" key="3">
    <source>
        <dbReference type="EMBL" id="OAQ24731.1"/>
    </source>
</evidence>
<feature type="compositionally biased region" description="Low complexity" evidence="1">
    <location>
        <begin position="46"/>
        <end position="66"/>
    </location>
</feature>
<keyword evidence="2" id="KW-1133">Transmembrane helix</keyword>
<keyword evidence="4" id="KW-1185">Reference proteome</keyword>
<feature type="region of interest" description="Disordered" evidence="1">
    <location>
        <begin position="171"/>
        <end position="239"/>
    </location>
</feature>
<evidence type="ECO:0000313" key="4">
    <source>
        <dbReference type="Proteomes" id="UP000078512"/>
    </source>
</evidence>
<feature type="compositionally biased region" description="Polar residues" evidence="1">
    <location>
        <begin position="1"/>
        <end position="12"/>
    </location>
</feature>
<sequence length="435" mass="47379">MTSPSSFKTIFSRQPIGDHTNQLDPHLSSVLSPAFNKSRTRSSKPSVKAKGTTGTVTTSRQQQQQQPDRLSKYSPTTVLSADSDVNNKNSNNYNNNCNSQAPRLFSLLAPTLAPNSMSTSPASSSMLLPPTALFPALTTATTTATTPIGPKRHKVGLFSKIKRQKKHLLDDQYSTNAGTTKATTSASTSSTKGSKGAWTGPSSLFGRDSNDSTGINSRAPPLSHPHKHSQTTATITTGTHRKAGAGLQFRRIWKAKDAIDPKAISILPNNSTRNNHSSNSNYRDVLVKAVAKKSNWLSMPSSSPDSALPSVDNHYCQQQIPGQLQCQQHQQHTLLQRQRSRARFTFAVQDVFGIGRMSEMVVALFLAHDCFLCRKPLWLQCAIMLWEGVVVLVVLWAVLRVIGLAEVVVWGADDIVRGSVSLVQAVGHAIRIIFM</sequence>
<feature type="region of interest" description="Disordered" evidence="1">
    <location>
        <begin position="1"/>
        <end position="90"/>
    </location>
</feature>
<organism evidence="3 4">
    <name type="scientific">Linnemannia elongata AG-77</name>
    <dbReference type="NCBI Taxonomy" id="1314771"/>
    <lineage>
        <taxon>Eukaryota</taxon>
        <taxon>Fungi</taxon>
        <taxon>Fungi incertae sedis</taxon>
        <taxon>Mucoromycota</taxon>
        <taxon>Mortierellomycotina</taxon>
        <taxon>Mortierellomycetes</taxon>
        <taxon>Mortierellales</taxon>
        <taxon>Mortierellaceae</taxon>
        <taxon>Linnemannia</taxon>
    </lineage>
</organism>
<dbReference type="EMBL" id="KV442089">
    <property type="protein sequence ID" value="OAQ24731.1"/>
    <property type="molecule type" value="Genomic_DNA"/>
</dbReference>
<feature type="compositionally biased region" description="Low complexity" evidence="1">
    <location>
        <begin position="174"/>
        <end position="200"/>
    </location>
</feature>
<accession>A0A197JJP9</accession>
<feature type="transmembrane region" description="Helical" evidence="2">
    <location>
        <begin position="377"/>
        <end position="399"/>
    </location>
</feature>
<reference evidence="3 4" key="1">
    <citation type="submission" date="2016-05" db="EMBL/GenBank/DDBJ databases">
        <title>Genome sequencing reveals origins of a unique bacterial endosymbiosis in the earliest lineages of terrestrial Fungi.</title>
        <authorList>
            <consortium name="DOE Joint Genome Institute"/>
            <person name="Uehling J."/>
            <person name="Gryganskyi A."/>
            <person name="Hameed K."/>
            <person name="Tschaplinski T."/>
            <person name="Misztal P."/>
            <person name="Wu S."/>
            <person name="Desiro A."/>
            <person name="Vande Pol N."/>
            <person name="Du Z.-Y."/>
            <person name="Zienkiewicz A."/>
            <person name="Zienkiewicz K."/>
            <person name="Morin E."/>
            <person name="Tisserant E."/>
            <person name="Splivallo R."/>
            <person name="Hainaut M."/>
            <person name="Henrissat B."/>
            <person name="Ohm R."/>
            <person name="Kuo A."/>
            <person name="Yan J."/>
            <person name="Lipzen A."/>
            <person name="Nolan M."/>
            <person name="Labutti K."/>
            <person name="Barry K."/>
            <person name="Goldstein A."/>
            <person name="Labbe J."/>
            <person name="Schadt C."/>
            <person name="Tuskan G."/>
            <person name="Grigoriev I."/>
            <person name="Martin F."/>
            <person name="Vilgalys R."/>
            <person name="Bonito G."/>
        </authorList>
    </citation>
    <scope>NUCLEOTIDE SEQUENCE [LARGE SCALE GENOMIC DNA]</scope>
    <source>
        <strain evidence="3 4">AG-77</strain>
    </source>
</reference>
<name>A0A197JJP9_9FUNG</name>
<dbReference type="OrthoDB" id="2449091at2759"/>
<protein>
    <submittedName>
        <fullName evidence="3">Uncharacterized protein</fullName>
    </submittedName>
</protein>
<dbReference type="Proteomes" id="UP000078512">
    <property type="component" value="Unassembled WGS sequence"/>
</dbReference>
<evidence type="ECO:0000256" key="2">
    <source>
        <dbReference type="SAM" id="Phobius"/>
    </source>
</evidence>
<feature type="compositionally biased region" description="Polar residues" evidence="1">
    <location>
        <begin position="19"/>
        <end position="37"/>
    </location>
</feature>
<gene>
    <name evidence="3" type="ORF">K457DRAFT_23862</name>
</gene>
<proteinExistence type="predicted"/>
<keyword evidence="2" id="KW-0812">Transmembrane</keyword>
<evidence type="ECO:0000256" key="1">
    <source>
        <dbReference type="SAM" id="MobiDB-lite"/>
    </source>
</evidence>